<dbReference type="AlphaFoldDB" id="A0A6B0T897"/>
<comment type="subcellular location">
    <subcellularLocation>
        <location evidence="1">Membrane</location>
        <topology evidence="1">Multi-pass membrane protein</topology>
    </subcellularLocation>
</comment>
<dbReference type="Pfam" id="PF07690">
    <property type="entry name" value="MFS_1"/>
    <property type="match status" value="1"/>
</dbReference>
<dbReference type="GO" id="GO:0042128">
    <property type="term" value="P:nitrate assimilation"/>
    <property type="evidence" value="ECO:0007669"/>
    <property type="project" value="UniProtKB-KW"/>
</dbReference>
<evidence type="ECO:0000256" key="2">
    <source>
        <dbReference type="ARBA" id="ARBA00008432"/>
    </source>
</evidence>
<keyword evidence="4 7" id="KW-1133">Transmembrane helix</keyword>
<feature type="transmembrane region" description="Helical" evidence="7">
    <location>
        <begin position="81"/>
        <end position="103"/>
    </location>
</feature>
<dbReference type="PROSITE" id="PS50850">
    <property type="entry name" value="MFS"/>
    <property type="match status" value="1"/>
</dbReference>
<sequence>MSVADPPVDGSPRRGLAAATLGFFVGFAGVAVIGPVGEAFRSAMGLSGLWLGLLVGAPSFVGSVLRIPFAAWVERAGSKRPLLVLLCLSVLGMAGLAAVLVWLYPDGLSMAHYPLVFLCATLTGCGVASFSVGAAGTSYWYPADSQGTALAVYGGVGNSSPGLFTIVLPLAVGALGVVASYLLWLGFLVVGTVVYAVSAVDAPYFQYRSRGEAHERAREQARADGQELFPSGDATEAFRRAAGTARTWALVALYFISFGGFLALTVWLPSYWSEFHGLDARTAGLVTALAFTLFATVCRVPGGRLTDRFGGERVAAVSFAFVALGAALFVLAGTLPAAVVAALVVGLGVGVANAAVFKLVPEYVPDAVGGASGLVGGLGGLGGFVFPPILGAAVDISGRAGYGHGFVLYLALGVVGVVLCWQLRRYRPTSSTARAAVGTD</sequence>
<evidence type="ECO:0000259" key="8">
    <source>
        <dbReference type="PROSITE" id="PS50850"/>
    </source>
</evidence>
<feature type="domain" description="Major facilitator superfamily (MFS) profile" evidence="8">
    <location>
        <begin position="15"/>
        <end position="428"/>
    </location>
</feature>
<keyword evidence="3 7" id="KW-0812">Transmembrane</keyword>
<feature type="transmembrane region" description="Helical" evidence="7">
    <location>
        <begin position="314"/>
        <end position="332"/>
    </location>
</feature>
<accession>A0A6B0T897</accession>
<evidence type="ECO:0000256" key="7">
    <source>
        <dbReference type="SAM" id="Phobius"/>
    </source>
</evidence>
<feature type="transmembrane region" description="Helical" evidence="7">
    <location>
        <begin position="367"/>
        <end position="390"/>
    </location>
</feature>
<keyword evidence="5" id="KW-0534">Nitrate assimilation</keyword>
<dbReference type="OrthoDB" id="157507at2157"/>
<dbReference type="RefSeq" id="WP_159763561.1">
    <property type="nucleotide sequence ID" value="NZ_WUUT01000002.1"/>
</dbReference>
<dbReference type="EMBL" id="WUUT01000002">
    <property type="protein sequence ID" value="MXR51431.1"/>
    <property type="molecule type" value="Genomic_DNA"/>
</dbReference>
<protein>
    <submittedName>
        <fullName evidence="9">MFS transporter</fullName>
    </submittedName>
</protein>
<feature type="transmembrane region" description="Helical" evidence="7">
    <location>
        <begin position="402"/>
        <end position="421"/>
    </location>
</feature>
<feature type="transmembrane region" description="Helical" evidence="7">
    <location>
        <begin position="49"/>
        <end position="69"/>
    </location>
</feature>
<dbReference type="Proteomes" id="UP000466535">
    <property type="component" value="Unassembled WGS sequence"/>
</dbReference>
<keyword evidence="10" id="KW-1185">Reference proteome</keyword>
<evidence type="ECO:0000256" key="6">
    <source>
        <dbReference type="ARBA" id="ARBA00023136"/>
    </source>
</evidence>
<feature type="transmembrane region" description="Helical" evidence="7">
    <location>
        <begin position="280"/>
        <end position="302"/>
    </location>
</feature>
<feature type="transmembrane region" description="Helical" evidence="7">
    <location>
        <begin position="115"/>
        <end position="141"/>
    </location>
</feature>
<dbReference type="Gene3D" id="1.20.1250.20">
    <property type="entry name" value="MFS general substrate transporter like domains"/>
    <property type="match status" value="2"/>
</dbReference>
<comment type="similarity">
    <text evidence="2">Belongs to the major facilitator superfamily. Nitrate/nitrite porter (TC 2.A.1.8) family.</text>
</comment>
<name>A0A6B0T897_9EURY</name>
<evidence type="ECO:0000256" key="3">
    <source>
        <dbReference type="ARBA" id="ARBA00022692"/>
    </source>
</evidence>
<dbReference type="InterPro" id="IPR020846">
    <property type="entry name" value="MFS_dom"/>
</dbReference>
<dbReference type="PANTHER" id="PTHR23515">
    <property type="entry name" value="HIGH-AFFINITY NITRATE TRANSPORTER 2.3"/>
    <property type="match status" value="1"/>
</dbReference>
<dbReference type="InterPro" id="IPR036259">
    <property type="entry name" value="MFS_trans_sf"/>
</dbReference>
<dbReference type="InterPro" id="IPR011701">
    <property type="entry name" value="MFS"/>
</dbReference>
<proteinExistence type="inferred from homology"/>
<dbReference type="GO" id="GO:0015112">
    <property type="term" value="F:nitrate transmembrane transporter activity"/>
    <property type="evidence" value="ECO:0007669"/>
    <property type="project" value="InterPro"/>
</dbReference>
<feature type="transmembrane region" description="Helical" evidence="7">
    <location>
        <begin position="338"/>
        <end position="360"/>
    </location>
</feature>
<feature type="transmembrane region" description="Helical" evidence="7">
    <location>
        <begin position="16"/>
        <end position="37"/>
    </location>
</feature>
<organism evidence="9 10">
    <name type="scientific">Halovenus carboxidivorans</name>
    <dbReference type="NCBI Taxonomy" id="2692199"/>
    <lineage>
        <taxon>Archaea</taxon>
        <taxon>Methanobacteriati</taxon>
        <taxon>Methanobacteriota</taxon>
        <taxon>Stenosarchaea group</taxon>
        <taxon>Halobacteria</taxon>
        <taxon>Halobacteriales</taxon>
        <taxon>Haloarculaceae</taxon>
        <taxon>Halovenus</taxon>
    </lineage>
</organism>
<dbReference type="GO" id="GO:0016020">
    <property type="term" value="C:membrane"/>
    <property type="evidence" value="ECO:0007669"/>
    <property type="project" value="UniProtKB-SubCell"/>
</dbReference>
<feature type="transmembrane region" description="Helical" evidence="7">
    <location>
        <begin position="181"/>
        <end position="200"/>
    </location>
</feature>
<evidence type="ECO:0000256" key="4">
    <source>
        <dbReference type="ARBA" id="ARBA00022989"/>
    </source>
</evidence>
<dbReference type="SUPFAM" id="SSF103473">
    <property type="entry name" value="MFS general substrate transporter"/>
    <property type="match status" value="1"/>
</dbReference>
<evidence type="ECO:0000256" key="1">
    <source>
        <dbReference type="ARBA" id="ARBA00004141"/>
    </source>
</evidence>
<comment type="caution">
    <text evidence="9">The sequence shown here is derived from an EMBL/GenBank/DDBJ whole genome shotgun (WGS) entry which is preliminary data.</text>
</comment>
<evidence type="ECO:0000313" key="9">
    <source>
        <dbReference type="EMBL" id="MXR51431.1"/>
    </source>
</evidence>
<keyword evidence="6 7" id="KW-0472">Membrane</keyword>
<feature type="transmembrane region" description="Helical" evidence="7">
    <location>
        <begin position="248"/>
        <end position="268"/>
    </location>
</feature>
<dbReference type="InterPro" id="IPR044772">
    <property type="entry name" value="NO3_transporter"/>
</dbReference>
<evidence type="ECO:0000313" key="10">
    <source>
        <dbReference type="Proteomes" id="UP000466535"/>
    </source>
</evidence>
<evidence type="ECO:0000256" key="5">
    <source>
        <dbReference type="ARBA" id="ARBA00023063"/>
    </source>
</evidence>
<reference evidence="9 10" key="1">
    <citation type="submission" date="2019-12" db="EMBL/GenBank/DDBJ databases">
        <title>Isolation and characterization of three novel carbon monoxide-oxidizing members of Halobacteria from salione crusts and soils.</title>
        <authorList>
            <person name="Myers M.R."/>
            <person name="King G.M."/>
        </authorList>
    </citation>
    <scope>NUCLEOTIDE SEQUENCE [LARGE SCALE GENOMIC DNA]</scope>
    <source>
        <strain evidence="9 10">WSH3</strain>
    </source>
</reference>
<feature type="transmembrane region" description="Helical" evidence="7">
    <location>
        <begin position="150"/>
        <end position="175"/>
    </location>
</feature>
<gene>
    <name evidence="9" type="ORF">GRX03_07420</name>
</gene>